<evidence type="ECO:0000313" key="1">
    <source>
        <dbReference type="EMBL" id="KAA1172908.1"/>
    </source>
</evidence>
<protein>
    <submittedName>
        <fullName evidence="1">Tail fiber assembly protein</fullName>
    </submittedName>
</protein>
<proteinExistence type="predicted"/>
<dbReference type="PANTHER" id="PTHR34413">
    <property type="entry name" value="PROPHAGE TAIL FIBER ASSEMBLY PROTEIN HOMOLOG TFAE-RELATED-RELATED"/>
    <property type="match status" value="1"/>
</dbReference>
<sequence>MDHYCTRIKIMNLVNLGPFKQYIPDSEDAVQFALYLQDKQGNDWYTSQNQFSTETLKIMYDNNGLIRAITTDVSKFAPLGFSVAEINKNDVPKEFDENTNEKWVFDGYKIFPYVATKEELIRKAEHERIQLLVKSNNIIVPLQDAIDLNIATEEEKNILLEWKKYRIMLSRVDISTAPEIVWPIPPLS</sequence>
<dbReference type="AlphaFoldDB" id="A0A5B0VER6"/>
<accession>A0A5B0VER6</accession>
<dbReference type="Proteomes" id="UP000322184">
    <property type="component" value="Unassembled WGS sequence"/>
</dbReference>
<dbReference type="PANTHER" id="PTHR34413:SF2">
    <property type="entry name" value="PROPHAGE TAIL FIBER ASSEMBLY PROTEIN HOMOLOG TFAE-RELATED"/>
    <property type="match status" value="1"/>
</dbReference>
<reference evidence="1 2" key="1">
    <citation type="submission" date="2019-09" db="EMBL/GenBank/DDBJ databases">
        <title>Whole genome sequence of Photorhabdus heterorhabditis strain ETL (Enterobacteriales: Enterobacteriaceae) a bacterial symbiont of Heterorhabditis zealandica strain ETL (Rhabditida: Heterorhabditidae).</title>
        <authorList>
            <person name="Lulamba T.E."/>
            <person name="Serepa-Dlamini M.H."/>
        </authorList>
    </citation>
    <scope>NUCLEOTIDE SEQUENCE [LARGE SCALE GENOMIC DNA]</scope>
    <source>
        <strain evidence="1 2">ETL</strain>
    </source>
</reference>
<dbReference type="InterPro" id="IPR051220">
    <property type="entry name" value="TFA_Chaperone"/>
</dbReference>
<dbReference type="EMBL" id="VTUW01000106">
    <property type="protein sequence ID" value="KAA1172908.1"/>
    <property type="molecule type" value="Genomic_DNA"/>
</dbReference>
<evidence type="ECO:0000313" key="2">
    <source>
        <dbReference type="Proteomes" id="UP000322184"/>
    </source>
</evidence>
<organism evidence="1 2">
    <name type="scientific">Photorhabdus heterorhabditis</name>
    <dbReference type="NCBI Taxonomy" id="880156"/>
    <lineage>
        <taxon>Bacteria</taxon>
        <taxon>Pseudomonadati</taxon>
        <taxon>Pseudomonadota</taxon>
        <taxon>Gammaproteobacteria</taxon>
        <taxon>Enterobacterales</taxon>
        <taxon>Morganellaceae</taxon>
        <taxon>Photorhabdus</taxon>
    </lineage>
</organism>
<dbReference type="Pfam" id="PF02413">
    <property type="entry name" value="Caudo_TAP"/>
    <property type="match status" value="1"/>
</dbReference>
<name>A0A5B0VER6_9GAMM</name>
<gene>
    <name evidence="1" type="ORF">F0L16_21405</name>
</gene>
<comment type="caution">
    <text evidence="1">The sequence shown here is derived from an EMBL/GenBank/DDBJ whole genome shotgun (WGS) entry which is preliminary data.</text>
</comment>
<dbReference type="InterPro" id="IPR003458">
    <property type="entry name" value="Phage_T4_Gp38_tail_assem"/>
</dbReference>